<name>A0AAW0U0E9_SCYPA</name>
<dbReference type="EMBL" id="JARAKH010000022">
    <property type="protein sequence ID" value="KAK8392355.1"/>
    <property type="molecule type" value="Genomic_DNA"/>
</dbReference>
<reference evidence="2 3" key="1">
    <citation type="submission" date="2023-03" db="EMBL/GenBank/DDBJ databases">
        <title>High-quality genome of Scylla paramamosain provides insights in environmental adaptation.</title>
        <authorList>
            <person name="Zhang L."/>
        </authorList>
    </citation>
    <scope>NUCLEOTIDE SEQUENCE [LARGE SCALE GENOMIC DNA]</scope>
    <source>
        <strain evidence="2">LZ_2023a</strain>
        <tissue evidence="2">Muscle</tissue>
    </source>
</reference>
<comment type="caution">
    <text evidence="2">The sequence shown here is derived from an EMBL/GenBank/DDBJ whole genome shotgun (WGS) entry which is preliminary data.</text>
</comment>
<organism evidence="2 3">
    <name type="scientific">Scylla paramamosain</name>
    <name type="common">Mud crab</name>
    <dbReference type="NCBI Taxonomy" id="85552"/>
    <lineage>
        <taxon>Eukaryota</taxon>
        <taxon>Metazoa</taxon>
        <taxon>Ecdysozoa</taxon>
        <taxon>Arthropoda</taxon>
        <taxon>Crustacea</taxon>
        <taxon>Multicrustacea</taxon>
        <taxon>Malacostraca</taxon>
        <taxon>Eumalacostraca</taxon>
        <taxon>Eucarida</taxon>
        <taxon>Decapoda</taxon>
        <taxon>Pleocyemata</taxon>
        <taxon>Brachyura</taxon>
        <taxon>Eubrachyura</taxon>
        <taxon>Portunoidea</taxon>
        <taxon>Portunidae</taxon>
        <taxon>Portuninae</taxon>
        <taxon>Scylla</taxon>
    </lineage>
</organism>
<sequence length="129" mass="12842">MGELTGVLGAMREQQVAEQWATGTGATGEWMRLLGVHCALRSPARSGSPARVFFKLSVQGGGASMPRSSCVSRGPAVLHAASQDEGPGGASGDAVGGAAAGGGGGSFPTGAGVQECIALGYRMWHVLLS</sequence>
<evidence type="ECO:0000313" key="2">
    <source>
        <dbReference type="EMBL" id="KAK8392355.1"/>
    </source>
</evidence>
<feature type="region of interest" description="Disordered" evidence="1">
    <location>
        <begin position="78"/>
        <end position="99"/>
    </location>
</feature>
<accession>A0AAW0U0E9</accession>
<gene>
    <name evidence="2" type="ORF">O3P69_014602</name>
</gene>
<feature type="compositionally biased region" description="Gly residues" evidence="1">
    <location>
        <begin position="86"/>
        <end position="99"/>
    </location>
</feature>
<keyword evidence="3" id="KW-1185">Reference proteome</keyword>
<proteinExistence type="predicted"/>
<dbReference type="AlphaFoldDB" id="A0AAW0U0E9"/>
<evidence type="ECO:0000313" key="3">
    <source>
        <dbReference type="Proteomes" id="UP001487740"/>
    </source>
</evidence>
<protein>
    <submittedName>
        <fullName evidence="2">Uncharacterized protein</fullName>
    </submittedName>
</protein>
<evidence type="ECO:0000256" key="1">
    <source>
        <dbReference type="SAM" id="MobiDB-lite"/>
    </source>
</evidence>
<dbReference type="Proteomes" id="UP001487740">
    <property type="component" value="Unassembled WGS sequence"/>
</dbReference>